<dbReference type="PROSITE" id="PS50928">
    <property type="entry name" value="ABC_TM1"/>
    <property type="match status" value="1"/>
</dbReference>
<reference evidence="9 10" key="1">
    <citation type="submission" date="2024-09" db="EMBL/GenBank/DDBJ databases">
        <authorList>
            <person name="Lee S.D."/>
        </authorList>
    </citation>
    <scope>NUCLEOTIDE SEQUENCE [LARGE SCALE GENOMIC DNA]</scope>
    <source>
        <strain evidence="9 10">N1-5</strain>
    </source>
</reference>
<feature type="transmembrane region" description="Helical" evidence="7">
    <location>
        <begin position="224"/>
        <end position="243"/>
    </location>
</feature>
<feature type="transmembrane region" description="Helical" evidence="7">
    <location>
        <begin position="162"/>
        <end position="182"/>
    </location>
</feature>
<evidence type="ECO:0000259" key="8">
    <source>
        <dbReference type="PROSITE" id="PS50928"/>
    </source>
</evidence>
<feature type="transmembrane region" description="Helical" evidence="7">
    <location>
        <begin position="71"/>
        <end position="92"/>
    </location>
</feature>
<evidence type="ECO:0000256" key="7">
    <source>
        <dbReference type="RuleBase" id="RU363032"/>
    </source>
</evidence>
<feature type="transmembrane region" description="Helical" evidence="7">
    <location>
        <begin position="113"/>
        <end position="132"/>
    </location>
</feature>
<protein>
    <submittedName>
        <fullName evidence="9">Carbohydrate ABC transporter permease</fullName>
    </submittedName>
</protein>
<dbReference type="PANTHER" id="PTHR30193:SF41">
    <property type="entry name" value="DIACETYLCHITOBIOSE UPTAKE SYSTEM PERMEASE PROTEIN NGCF"/>
    <property type="match status" value="1"/>
</dbReference>
<keyword evidence="6 7" id="KW-0472">Membrane</keyword>
<dbReference type="InterPro" id="IPR051393">
    <property type="entry name" value="ABC_transporter_permease"/>
</dbReference>
<evidence type="ECO:0000313" key="10">
    <source>
        <dbReference type="Proteomes" id="UP001592528"/>
    </source>
</evidence>
<dbReference type="Gene3D" id="1.10.3720.10">
    <property type="entry name" value="MetI-like"/>
    <property type="match status" value="1"/>
</dbReference>
<evidence type="ECO:0000256" key="1">
    <source>
        <dbReference type="ARBA" id="ARBA00004651"/>
    </source>
</evidence>
<comment type="caution">
    <text evidence="9">The sequence shown here is derived from an EMBL/GenBank/DDBJ whole genome shotgun (WGS) entry which is preliminary data.</text>
</comment>
<gene>
    <name evidence="9" type="ORF">ACEZDJ_30255</name>
</gene>
<feature type="domain" description="ABC transmembrane type-1" evidence="8">
    <location>
        <begin position="67"/>
        <end position="290"/>
    </location>
</feature>
<dbReference type="RefSeq" id="WP_030261463.1">
    <property type="nucleotide sequence ID" value="NZ_JBHEZZ010000022.1"/>
</dbReference>
<evidence type="ECO:0000256" key="3">
    <source>
        <dbReference type="ARBA" id="ARBA00022475"/>
    </source>
</evidence>
<keyword evidence="2 7" id="KW-0813">Transport</keyword>
<dbReference type="InterPro" id="IPR035906">
    <property type="entry name" value="MetI-like_sf"/>
</dbReference>
<dbReference type="EMBL" id="JBHEZZ010000022">
    <property type="protein sequence ID" value="MFC1405579.1"/>
    <property type="molecule type" value="Genomic_DNA"/>
</dbReference>
<dbReference type="SUPFAM" id="SSF161098">
    <property type="entry name" value="MetI-like"/>
    <property type="match status" value="1"/>
</dbReference>
<dbReference type="InterPro" id="IPR000515">
    <property type="entry name" value="MetI-like"/>
</dbReference>
<sequence length="301" mass="32310">MGHGKYRIITLFLAAPLTLYGVFVLSPFAQAFYISLTSWTGFTAAQPFVGLANYRKLASDPGFWTALEHNALLLVAVPLVTIALGLFFASTLNVGASAGTVKGVRGAGPYQKLFFLPHILPAVITAVLWQFLYNPQLGPINSALDAVGLGSLKATWLGDPAVALWSLAAIMVWTGVGFYVVLFSAAMQSIPKDIYEAADLDGSSRAQAMWRITLPLLRETVQVAWIYLGIAALDAFALFEVLLPDGGPDNSTNVVAQYLYQAAFQNGEFGYASAIGVVLCLLTLLMAAATFGLSRRETIEF</sequence>
<dbReference type="Proteomes" id="UP001592528">
    <property type="component" value="Unassembled WGS sequence"/>
</dbReference>
<feature type="transmembrane region" description="Helical" evidence="7">
    <location>
        <begin position="269"/>
        <end position="293"/>
    </location>
</feature>
<evidence type="ECO:0000256" key="5">
    <source>
        <dbReference type="ARBA" id="ARBA00022989"/>
    </source>
</evidence>
<evidence type="ECO:0000256" key="4">
    <source>
        <dbReference type="ARBA" id="ARBA00022692"/>
    </source>
</evidence>
<keyword evidence="4 7" id="KW-0812">Transmembrane</keyword>
<name>A0ABV6UVS3_9ACTN</name>
<evidence type="ECO:0000313" key="9">
    <source>
        <dbReference type="EMBL" id="MFC1405579.1"/>
    </source>
</evidence>
<evidence type="ECO:0000256" key="6">
    <source>
        <dbReference type="ARBA" id="ARBA00023136"/>
    </source>
</evidence>
<dbReference type="PANTHER" id="PTHR30193">
    <property type="entry name" value="ABC TRANSPORTER PERMEASE PROTEIN"/>
    <property type="match status" value="1"/>
</dbReference>
<evidence type="ECO:0000256" key="2">
    <source>
        <dbReference type="ARBA" id="ARBA00022448"/>
    </source>
</evidence>
<organism evidence="9 10">
    <name type="scientific">Streptacidiphilus cavernicola</name>
    <dbReference type="NCBI Taxonomy" id="3342716"/>
    <lineage>
        <taxon>Bacteria</taxon>
        <taxon>Bacillati</taxon>
        <taxon>Actinomycetota</taxon>
        <taxon>Actinomycetes</taxon>
        <taxon>Kitasatosporales</taxon>
        <taxon>Streptomycetaceae</taxon>
        <taxon>Streptacidiphilus</taxon>
    </lineage>
</organism>
<keyword evidence="3" id="KW-1003">Cell membrane</keyword>
<dbReference type="CDD" id="cd06261">
    <property type="entry name" value="TM_PBP2"/>
    <property type="match status" value="1"/>
</dbReference>
<keyword evidence="10" id="KW-1185">Reference proteome</keyword>
<dbReference type="Pfam" id="PF00528">
    <property type="entry name" value="BPD_transp_1"/>
    <property type="match status" value="1"/>
</dbReference>
<keyword evidence="5 7" id="KW-1133">Transmembrane helix</keyword>
<accession>A0ABV6UVS3</accession>
<comment type="subcellular location">
    <subcellularLocation>
        <location evidence="1 7">Cell membrane</location>
        <topology evidence="1 7">Multi-pass membrane protein</topology>
    </subcellularLocation>
</comment>
<comment type="similarity">
    <text evidence="7">Belongs to the binding-protein-dependent transport system permease family.</text>
</comment>
<proteinExistence type="inferred from homology"/>